<feature type="compositionally biased region" description="Basic residues" evidence="1">
    <location>
        <begin position="1"/>
        <end position="14"/>
    </location>
</feature>
<dbReference type="GO" id="GO:0070475">
    <property type="term" value="P:rRNA base methylation"/>
    <property type="evidence" value="ECO:0007669"/>
    <property type="project" value="InterPro"/>
</dbReference>
<protein>
    <submittedName>
        <fullName evidence="3">Bgt-2475</fullName>
    </submittedName>
</protein>
<proteinExistence type="predicted"/>
<evidence type="ECO:0000256" key="1">
    <source>
        <dbReference type="SAM" id="MobiDB-lite"/>
    </source>
</evidence>
<evidence type="ECO:0000259" key="2">
    <source>
        <dbReference type="Pfam" id="PF10354"/>
    </source>
</evidence>
<dbReference type="Pfam" id="PF10354">
    <property type="entry name" value="BMT5-like"/>
    <property type="match status" value="1"/>
</dbReference>
<feature type="compositionally biased region" description="Basic residues" evidence="1">
    <location>
        <begin position="20"/>
        <end position="30"/>
    </location>
</feature>
<reference evidence="3" key="1">
    <citation type="submission" date="2018-07" db="EMBL/GenBank/DDBJ databases">
        <authorList>
            <person name="Quirk P.G."/>
            <person name="Krulwich T.A."/>
        </authorList>
    </citation>
    <scope>NUCLEOTIDE SEQUENCE</scope>
    <source>
        <strain evidence="3">96224</strain>
    </source>
</reference>
<dbReference type="EMBL" id="UIGY01000120">
    <property type="protein sequence ID" value="SUZ11322.1"/>
    <property type="molecule type" value="Genomic_DNA"/>
</dbReference>
<dbReference type="AlphaFoldDB" id="A0A381LCW4"/>
<gene>
    <name evidence="3" type="ORF">BGT96224V2_LOCUS4478</name>
</gene>
<feature type="region of interest" description="Disordered" evidence="1">
    <location>
        <begin position="1"/>
        <end position="41"/>
    </location>
</feature>
<dbReference type="InterPro" id="IPR019446">
    <property type="entry name" value="BMT5-like"/>
</dbReference>
<dbReference type="GO" id="GO:0070042">
    <property type="term" value="F:rRNA (uridine-N3-)-methyltransferase activity"/>
    <property type="evidence" value="ECO:0007669"/>
    <property type="project" value="InterPro"/>
</dbReference>
<sequence>MAKTRRPARHRPARHQAQLRCHRPPARSSRRPPPQPLRRPTIPFASTERILLVSDGDLSFACSLLQHHGCTRLMVTVFENEDELAIKYPETAPANVQALTTAAVPLRFGLDITQAKPWSWACEGPHRLGTMDRIICNFPHVGGKTTDVNRQVRYNQELLVALFARALPCLAPTHGASIIVTLFDGEPYTLWNIRDLARHSGLEVARSFPFNASEYPGYQHVRTLGIVKGRNGEIGGGWKGEERPARSYEFVRNGEGPARAASMKKKKKKKEEEEDSSSELEN</sequence>
<dbReference type="GO" id="GO:0005737">
    <property type="term" value="C:cytoplasm"/>
    <property type="evidence" value="ECO:0007669"/>
    <property type="project" value="TreeGrafter"/>
</dbReference>
<feature type="region of interest" description="Disordered" evidence="1">
    <location>
        <begin position="235"/>
        <end position="282"/>
    </location>
</feature>
<dbReference type="PANTHER" id="PTHR11538:SF26">
    <property type="entry name" value="FERREDOXIN-FOLD ANTICODON-BINDING DOMAIN-CONTAINING PROTEIN 1"/>
    <property type="match status" value="1"/>
</dbReference>
<accession>A0A381LCW4</accession>
<dbReference type="OrthoDB" id="273345at2759"/>
<feature type="compositionally biased region" description="Acidic residues" evidence="1">
    <location>
        <begin position="272"/>
        <end position="282"/>
    </location>
</feature>
<feature type="non-terminal residue" evidence="3">
    <location>
        <position position="282"/>
    </location>
</feature>
<name>A0A381LCW4_BLUGR</name>
<feature type="domain" description="25S rRNA (uridine-N(3))-methyltransferase BMT5-like" evidence="2">
    <location>
        <begin position="51"/>
        <end position="222"/>
    </location>
</feature>
<organism evidence="3">
    <name type="scientific">Blumeria graminis f. sp. tritici 96224</name>
    <dbReference type="NCBI Taxonomy" id="1268274"/>
    <lineage>
        <taxon>Eukaryota</taxon>
        <taxon>Fungi</taxon>
        <taxon>Dikarya</taxon>
        <taxon>Ascomycota</taxon>
        <taxon>Pezizomycotina</taxon>
        <taxon>Leotiomycetes</taxon>
        <taxon>Erysiphales</taxon>
        <taxon>Erysiphaceae</taxon>
        <taxon>Blumeria</taxon>
    </lineage>
</organism>
<dbReference type="PANTHER" id="PTHR11538">
    <property type="entry name" value="PHENYLALANYL-TRNA SYNTHETASE"/>
    <property type="match status" value="1"/>
</dbReference>
<evidence type="ECO:0000313" key="3">
    <source>
        <dbReference type="EMBL" id="SUZ11322.1"/>
    </source>
</evidence>